<dbReference type="RefSeq" id="WP_141846013.1">
    <property type="nucleotide sequence ID" value="NZ_BAAAPR010000018.1"/>
</dbReference>
<evidence type="ECO:0000313" key="4">
    <source>
        <dbReference type="Proteomes" id="UP000317893"/>
    </source>
</evidence>
<evidence type="ECO:0008006" key="5">
    <source>
        <dbReference type="Google" id="ProtNLM"/>
    </source>
</evidence>
<dbReference type="Proteomes" id="UP000317893">
    <property type="component" value="Unassembled WGS sequence"/>
</dbReference>
<feature type="transmembrane region" description="Helical" evidence="2">
    <location>
        <begin position="19"/>
        <end position="39"/>
    </location>
</feature>
<evidence type="ECO:0000256" key="2">
    <source>
        <dbReference type="SAM" id="Phobius"/>
    </source>
</evidence>
<evidence type="ECO:0000313" key="3">
    <source>
        <dbReference type="EMBL" id="TQJ07170.1"/>
    </source>
</evidence>
<gene>
    <name evidence="3" type="ORF">FB458_0223</name>
</gene>
<keyword evidence="2" id="KW-0472">Membrane</keyword>
<dbReference type="AlphaFoldDB" id="A0A542DVP2"/>
<feature type="transmembrane region" description="Helical" evidence="2">
    <location>
        <begin position="132"/>
        <end position="152"/>
    </location>
</feature>
<accession>A0A542DVP2</accession>
<comment type="caution">
    <text evidence="3">The sequence shown here is derived from an EMBL/GenBank/DDBJ whole genome shotgun (WGS) entry which is preliminary data.</text>
</comment>
<reference evidence="3 4" key="1">
    <citation type="submission" date="2019-06" db="EMBL/GenBank/DDBJ databases">
        <title>Sequencing the genomes of 1000 actinobacteria strains.</title>
        <authorList>
            <person name="Klenk H.-P."/>
        </authorList>
    </citation>
    <scope>NUCLEOTIDE SEQUENCE [LARGE SCALE GENOMIC DNA]</scope>
    <source>
        <strain evidence="3 4">DSM 18607</strain>
    </source>
</reference>
<feature type="transmembrane region" description="Helical" evidence="2">
    <location>
        <begin position="192"/>
        <end position="211"/>
    </location>
</feature>
<protein>
    <recommendedName>
        <fullName evidence="5">DUF1648 domain-containing protein</fullName>
    </recommendedName>
</protein>
<proteinExistence type="predicted"/>
<keyword evidence="2" id="KW-0812">Transmembrane</keyword>
<feature type="transmembrane region" description="Helical" evidence="2">
    <location>
        <begin position="96"/>
        <end position="120"/>
    </location>
</feature>
<keyword evidence="2" id="KW-1133">Transmembrane helix</keyword>
<feature type="region of interest" description="Disordered" evidence="1">
    <location>
        <begin position="155"/>
        <end position="175"/>
    </location>
</feature>
<dbReference type="EMBL" id="VFMN01000001">
    <property type="protein sequence ID" value="TQJ07170.1"/>
    <property type="molecule type" value="Genomic_DNA"/>
</dbReference>
<sequence>MSSVPTGPSTPAAPGYGRFLATVGGAVGLVLAVGLIVVATRWSSIPEVVASHWGRDGVDGTSSRGAHLRLLTGLTVGLPLGLALLARAVPADGRRLLAAVCGAVVVLVAAVGFGGLAQQAGLTDPRRAPDPWPLLVGGLLLGLVVGAVLWRLNPPAETRRRPGTPPPADAPRLPDGGEGRLAWVGHASPSPAVSAVVGGALFVVAAVVGLLNPWGALVPVVVGLGLLVALHATVTVDERGLRVASGFSTWLHVPLDQVTGADTTTLSPLKEFGGYGLRYGTGKRGYVVSAGEALVVHQADGTTTYVTTVHADRAAATLNTLLARLP</sequence>
<keyword evidence="4" id="KW-1185">Reference proteome</keyword>
<feature type="transmembrane region" description="Helical" evidence="2">
    <location>
        <begin position="217"/>
        <end position="236"/>
    </location>
</feature>
<organism evidence="3 4">
    <name type="scientific">Lapillicoccus jejuensis</name>
    <dbReference type="NCBI Taxonomy" id="402171"/>
    <lineage>
        <taxon>Bacteria</taxon>
        <taxon>Bacillati</taxon>
        <taxon>Actinomycetota</taxon>
        <taxon>Actinomycetes</taxon>
        <taxon>Micrococcales</taxon>
        <taxon>Intrasporangiaceae</taxon>
        <taxon>Lapillicoccus</taxon>
    </lineage>
</organism>
<dbReference type="OrthoDB" id="3178004at2"/>
<name>A0A542DVP2_9MICO</name>
<evidence type="ECO:0000256" key="1">
    <source>
        <dbReference type="SAM" id="MobiDB-lite"/>
    </source>
</evidence>